<dbReference type="AlphaFoldDB" id="A0A6A7BX14"/>
<dbReference type="Proteomes" id="UP000799421">
    <property type="component" value="Unassembled WGS sequence"/>
</dbReference>
<keyword evidence="2" id="KW-1185">Reference proteome</keyword>
<reference evidence="1" key="1">
    <citation type="journal article" date="2020" name="Stud. Mycol.">
        <title>101 Dothideomycetes genomes: a test case for predicting lifestyles and emergence of pathogens.</title>
        <authorList>
            <person name="Haridas S."/>
            <person name="Albert R."/>
            <person name="Binder M."/>
            <person name="Bloem J."/>
            <person name="Labutti K."/>
            <person name="Salamov A."/>
            <person name="Andreopoulos B."/>
            <person name="Baker S."/>
            <person name="Barry K."/>
            <person name="Bills G."/>
            <person name="Bluhm B."/>
            <person name="Cannon C."/>
            <person name="Castanera R."/>
            <person name="Culley D."/>
            <person name="Daum C."/>
            <person name="Ezra D."/>
            <person name="Gonzalez J."/>
            <person name="Henrissat B."/>
            <person name="Kuo A."/>
            <person name="Liang C."/>
            <person name="Lipzen A."/>
            <person name="Lutzoni F."/>
            <person name="Magnuson J."/>
            <person name="Mondo S."/>
            <person name="Nolan M."/>
            <person name="Ohm R."/>
            <person name="Pangilinan J."/>
            <person name="Park H.-J."/>
            <person name="Ramirez L."/>
            <person name="Alfaro M."/>
            <person name="Sun H."/>
            <person name="Tritt A."/>
            <person name="Yoshinaga Y."/>
            <person name="Zwiers L.-H."/>
            <person name="Turgeon B."/>
            <person name="Goodwin S."/>
            <person name="Spatafora J."/>
            <person name="Crous P."/>
            <person name="Grigoriev I."/>
        </authorList>
    </citation>
    <scope>NUCLEOTIDE SEQUENCE</scope>
    <source>
        <strain evidence="1">CBS 480.64</strain>
    </source>
</reference>
<sequence length="243" mass="27861">MSWSTLHRMYAPLTSLRPDAAGPTSELIEDQRVVACREICSSIELPHRNEDLLHTIRDGFDDTVDEVSKMCYKGKSHTLTREVTMALAKFQPVQVVQDKSETPLFEPHYTEQMLKTYKNVVKHYLCFFSRVAVNGPYFATNNDAIPSAGPNEAIKLSDGGRRTWLSLVYNAQHHQDCFLSSFTSGYITPPPRGNDYQRTIHTVAGYLCEHILVYSKMQQEDVRHVQMFFKKLTDNQPQLDIEK</sequence>
<protein>
    <submittedName>
        <fullName evidence="1">Uncharacterized protein</fullName>
    </submittedName>
</protein>
<name>A0A6A7BX14_9PEZI</name>
<dbReference type="EMBL" id="MU005995">
    <property type="protein sequence ID" value="KAF2859249.1"/>
    <property type="molecule type" value="Genomic_DNA"/>
</dbReference>
<evidence type="ECO:0000313" key="1">
    <source>
        <dbReference type="EMBL" id="KAF2859249.1"/>
    </source>
</evidence>
<accession>A0A6A7BX14</accession>
<evidence type="ECO:0000313" key="2">
    <source>
        <dbReference type="Proteomes" id="UP000799421"/>
    </source>
</evidence>
<proteinExistence type="predicted"/>
<organism evidence="1 2">
    <name type="scientific">Piedraia hortae CBS 480.64</name>
    <dbReference type="NCBI Taxonomy" id="1314780"/>
    <lineage>
        <taxon>Eukaryota</taxon>
        <taxon>Fungi</taxon>
        <taxon>Dikarya</taxon>
        <taxon>Ascomycota</taxon>
        <taxon>Pezizomycotina</taxon>
        <taxon>Dothideomycetes</taxon>
        <taxon>Dothideomycetidae</taxon>
        <taxon>Capnodiales</taxon>
        <taxon>Piedraiaceae</taxon>
        <taxon>Piedraia</taxon>
    </lineage>
</organism>
<gene>
    <name evidence="1" type="ORF">K470DRAFT_265375</name>
</gene>